<dbReference type="EMBL" id="RBAH01000027">
    <property type="protein sequence ID" value="RKN72401.1"/>
    <property type="molecule type" value="Genomic_DNA"/>
</dbReference>
<organism evidence="3 4">
    <name type="scientific">Paenibacillus ginsengarvi</name>
    <dbReference type="NCBI Taxonomy" id="400777"/>
    <lineage>
        <taxon>Bacteria</taxon>
        <taxon>Bacillati</taxon>
        <taxon>Bacillota</taxon>
        <taxon>Bacilli</taxon>
        <taxon>Bacillales</taxon>
        <taxon>Paenibacillaceae</taxon>
        <taxon>Paenibacillus</taxon>
    </lineage>
</organism>
<protein>
    <recommendedName>
        <fullName evidence="2">GerMN domain-containing protein</fullName>
    </recommendedName>
</protein>
<keyword evidence="4" id="KW-1185">Reference proteome</keyword>
<dbReference type="OrthoDB" id="1954033at2"/>
<dbReference type="AlphaFoldDB" id="A0A3B0BI59"/>
<evidence type="ECO:0000259" key="2">
    <source>
        <dbReference type="SMART" id="SM00909"/>
    </source>
</evidence>
<feature type="signal peptide" evidence="1">
    <location>
        <begin position="1"/>
        <end position="26"/>
    </location>
</feature>
<dbReference type="SMART" id="SM00909">
    <property type="entry name" value="Germane"/>
    <property type="match status" value="1"/>
</dbReference>
<dbReference type="Pfam" id="PF10646">
    <property type="entry name" value="Germane"/>
    <property type="match status" value="1"/>
</dbReference>
<keyword evidence="1" id="KW-0732">Signal</keyword>
<sequence length="177" mass="19042">MKREFGYKHILLGVTLALAVTGCANAKTTPPPATTGTGTGTNVETPSAKPLTLKTYYADDNLDKLIERQTSVTVQNDSDKYAAALNALKTPPETALSSLSKGITYRSVKFDKGNVTIDLTIADTGRLGAPGEDLLLQSIRKVLFQFSEVQSIEVLVDGKKIESLMGHVSLPHPIKRN</sequence>
<gene>
    <name evidence="3" type="ORF">D7M11_28395</name>
</gene>
<name>A0A3B0BI59_9BACL</name>
<dbReference type="RefSeq" id="WP_120750650.1">
    <property type="nucleotide sequence ID" value="NZ_RBAH01000027.1"/>
</dbReference>
<feature type="domain" description="GerMN" evidence="2">
    <location>
        <begin position="81"/>
        <end position="165"/>
    </location>
</feature>
<dbReference type="Proteomes" id="UP000282311">
    <property type="component" value="Unassembled WGS sequence"/>
</dbReference>
<proteinExistence type="predicted"/>
<feature type="chain" id="PRO_5017242690" description="GerMN domain-containing protein" evidence="1">
    <location>
        <begin position="27"/>
        <end position="177"/>
    </location>
</feature>
<dbReference type="PROSITE" id="PS51257">
    <property type="entry name" value="PROKAR_LIPOPROTEIN"/>
    <property type="match status" value="1"/>
</dbReference>
<reference evidence="3 4" key="1">
    <citation type="journal article" date="2007" name="Int. J. Syst. Evol. Microbiol.">
        <title>Paenibacillus ginsengarvi sp. nov., isolated from soil from ginseng cultivation.</title>
        <authorList>
            <person name="Yoon M.H."/>
            <person name="Ten L.N."/>
            <person name="Im W.T."/>
        </authorList>
    </citation>
    <scope>NUCLEOTIDE SEQUENCE [LARGE SCALE GENOMIC DNA]</scope>
    <source>
        <strain evidence="3 4">KCTC 13059</strain>
    </source>
</reference>
<evidence type="ECO:0000313" key="4">
    <source>
        <dbReference type="Proteomes" id="UP000282311"/>
    </source>
</evidence>
<evidence type="ECO:0000256" key="1">
    <source>
        <dbReference type="SAM" id="SignalP"/>
    </source>
</evidence>
<evidence type="ECO:0000313" key="3">
    <source>
        <dbReference type="EMBL" id="RKN72401.1"/>
    </source>
</evidence>
<comment type="caution">
    <text evidence="3">The sequence shown here is derived from an EMBL/GenBank/DDBJ whole genome shotgun (WGS) entry which is preliminary data.</text>
</comment>
<accession>A0A3B0BI59</accession>
<dbReference type="InterPro" id="IPR019606">
    <property type="entry name" value="GerMN"/>
</dbReference>